<dbReference type="EMBL" id="FOAJ01000005">
    <property type="protein sequence ID" value="SEL15608.1"/>
    <property type="molecule type" value="Genomic_DNA"/>
</dbReference>
<keyword evidence="3" id="KW-0472">Membrane</keyword>
<dbReference type="InterPro" id="IPR043128">
    <property type="entry name" value="Rev_trsase/Diguanyl_cyclase"/>
</dbReference>
<dbReference type="EC" id="2.7.7.65" evidence="1"/>
<protein>
    <recommendedName>
        <fullName evidence="1">diguanylate cyclase</fullName>
        <ecNumber evidence="1">2.7.7.65</ecNumber>
    </recommendedName>
</protein>
<dbReference type="InterPro" id="IPR029787">
    <property type="entry name" value="Nucleotide_cyclase"/>
</dbReference>
<dbReference type="Pfam" id="PF00990">
    <property type="entry name" value="GGDEF"/>
    <property type="match status" value="1"/>
</dbReference>
<dbReference type="PANTHER" id="PTHR45138:SF9">
    <property type="entry name" value="DIGUANYLATE CYCLASE DGCM-RELATED"/>
    <property type="match status" value="1"/>
</dbReference>
<accession>A0A1H7MXV7</accession>
<dbReference type="GO" id="GO:1902201">
    <property type="term" value="P:negative regulation of bacterial-type flagellum-dependent cell motility"/>
    <property type="evidence" value="ECO:0007669"/>
    <property type="project" value="TreeGrafter"/>
</dbReference>
<dbReference type="SMART" id="SM00267">
    <property type="entry name" value="GGDEF"/>
    <property type="match status" value="1"/>
</dbReference>
<dbReference type="NCBIfam" id="TIGR00254">
    <property type="entry name" value="GGDEF"/>
    <property type="match status" value="1"/>
</dbReference>
<dbReference type="CDD" id="cd12915">
    <property type="entry name" value="PDC2_DGC_like"/>
    <property type="match status" value="1"/>
</dbReference>
<feature type="transmembrane region" description="Helical" evidence="3">
    <location>
        <begin position="37"/>
        <end position="56"/>
    </location>
</feature>
<comment type="catalytic activity">
    <reaction evidence="2">
        <text>2 GTP = 3',3'-c-di-GMP + 2 diphosphate</text>
        <dbReference type="Rhea" id="RHEA:24898"/>
        <dbReference type="ChEBI" id="CHEBI:33019"/>
        <dbReference type="ChEBI" id="CHEBI:37565"/>
        <dbReference type="ChEBI" id="CHEBI:58805"/>
        <dbReference type="EC" id="2.7.7.65"/>
    </reaction>
</comment>
<feature type="transmembrane region" description="Helical" evidence="3">
    <location>
        <begin position="315"/>
        <end position="335"/>
    </location>
</feature>
<keyword evidence="6" id="KW-1185">Reference proteome</keyword>
<dbReference type="PANTHER" id="PTHR45138">
    <property type="entry name" value="REGULATORY COMPONENTS OF SENSORY TRANSDUCTION SYSTEM"/>
    <property type="match status" value="1"/>
</dbReference>
<dbReference type="AlphaFoldDB" id="A0A1H7MXV7"/>
<dbReference type="Proteomes" id="UP000199120">
    <property type="component" value="Unassembled WGS sequence"/>
</dbReference>
<evidence type="ECO:0000313" key="5">
    <source>
        <dbReference type="EMBL" id="SEL15608.1"/>
    </source>
</evidence>
<gene>
    <name evidence="5" type="ORF">SAMN05192542_105218</name>
</gene>
<dbReference type="CDD" id="cd01949">
    <property type="entry name" value="GGDEF"/>
    <property type="match status" value="1"/>
</dbReference>
<sequence>MDEPANAVPERPAASRLRRAGAAAIAAATRLIGNRPYAVGIAGTVIAAIVAAVPLIEMEAGRRDAMEHARETSENLSWIIALDLERNFRFHDVQLQEIVRSAEDPRTWVAPPDLQNRLLFRDLPDDAYVDGEFVVGAAGQIVASQDGSEVSPVLRLDDRDYFLKQKQDPSAGLVVSHPFRSRLHNGKLSIALTRRLNAPDGAFAGVAMFEVRLEFFQRLFERINVAEPGIVAITLDDGTLLGVKPYADETSGVSVADTAAFRQIAARDGGSAVLVGSGNVERIYTWRHVSGLPFVAVVAPATDDVLKSWRHQRRIVGSIAVLFGAALALGAWMLAYTLRDKLRAQAELARQATTDPLTKLSNRRTLDERLHAEWNRALRERGSLSVLFIDIDRFKLYNDTFGHAAGDRILATVATRIAAAARRSVDVVARYGGEEFTVVLPDTGHDGAMQVAETIRASVEALRIENPGSDTGLVTVSVGCATCRPTAGREPETLVSTADEQLYVAKSSGRNQVQAIVLE</sequence>
<dbReference type="OrthoDB" id="9813903at2"/>
<proteinExistence type="predicted"/>
<evidence type="ECO:0000313" key="6">
    <source>
        <dbReference type="Proteomes" id="UP000199120"/>
    </source>
</evidence>
<dbReference type="Gene3D" id="3.30.450.20">
    <property type="entry name" value="PAS domain"/>
    <property type="match status" value="2"/>
</dbReference>
<evidence type="ECO:0000256" key="3">
    <source>
        <dbReference type="SAM" id="Phobius"/>
    </source>
</evidence>
<keyword evidence="3" id="KW-0812">Transmembrane</keyword>
<feature type="domain" description="GGDEF" evidence="4">
    <location>
        <begin position="382"/>
        <end position="518"/>
    </location>
</feature>
<dbReference type="RefSeq" id="WP_090543507.1">
    <property type="nucleotide sequence ID" value="NZ_FNSR01000001.1"/>
</dbReference>
<dbReference type="Gene3D" id="3.30.70.270">
    <property type="match status" value="1"/>
</dbReference>
<dbReference type="CDD" id="cd12914">
    <property type="entry name" value="PDC1_DGC_like"/>
    <property type="match status" value="1"/>
</dbReference>
<evidence type="ECO:0000259" key="4">
    <source>
        <dbReference type="PROSITE" id="PS50887"/>
    </source>
</evidence>
<keyword evidence="3" id="KW-1133">Transmembrane helix</keyword>
<reference evidence="6" key="1">
    <citation type="submission" date="2016-10" db="EMBL/GenBank/DDBJ databases">
        <authorList>
            <person name="Varghese N."/>
            <person name="Submissions S."/>
        </authorList>
    </citation>
    <scope>NUCLEOTIDE SEQUENCE [LARGE SCALE GENOMIC DNA]</scope>
    <source>
        <strain evidence="6">LMG 26416</strain>
    </source>
</reference>
<dbReference type="GO" id="GO:0052621">
    <property type="term" value="F:diguanylate cyclase activity"/>
    <property type="evidence" value="ECO:0007669"/>
    <property type="project" value="UniProtKB-EC"/>
</dbReference>
<name>A0A1H7MXV7_9BURK</name>
<organism evidence="5 6">
    <name type="scientific">Paraburkholderia caballeronis</name>
    <dbReference type="NCBI Taxonomy" id="416943"/>
    <lineage>
        <taxon>Bacteria</taxon>
        <taxon>Pseudomonadati</taxon>
        <taxon>Pseudomonadota</taxon>
        <taxon>Betaproteobacteria</taxon>
        <taxon>Burkholderiales</taxon>
        <taxon>Burkholderiaceae</taxon>
        <taxon>Paraburkholderia</taxon>
    </lineage>
</organism>
<dbReference type="SUPFAM" id="SSF55073">
    <property type="entry name" value="Nucleotide cyclase"/>
    <property type="match status" value="1"/>
</dbReference>
<evidence type="ECO:0000256" key="1">
    <source>
        <dbReference type="ARBA" id="ARBA00012528"/>
    </source>
</evidence>
<dbReference type="InterPro" id="IPR000160">
    <property type="entry name" value="GGDEF_dom"/>
</dbReference>
<dbReference type="PROSITE" id="PS50887">
    <property type="entry name" value="GGDEF"/>
    <property type="match status" value="1"/>
</dbReference>
<dbReference type="STRING" id="416943.SAMN05445871_1444"/>
<evidence type="ECO:0000256" key="2">
    <source>
        <dbReference type="ARBA" id="ARBA00034247"/>
    </source>
</evidence>
<dbReference type="FunFam" id="3.30.70.270:FF:000001">
    <property type="entry name" value="Diguanylate cyclase domain protein"/>
    <property type="match status" value="1"/>
</dbReference>
<dbReference type="GO" id="GO:0043709">
    <property type="term" value="P:cell adhesion involved in single-species biofilm formation"/>
    <property type="evidence" value="ECO:0007669"/>
    <property type="project" value="TreeGrafter"/>
</dbReference>
<dbReference type="GO" id="GO:0005886">
    <property type="term" value="C:plasma membrane"/>
    <property type="evidence" value="ECO:0007669"/>
    <property type="project" value="TreeGrafter"/>
</dbReference>
<dbReference type="InterPro" id="IPR050469">
    <property type="entry name" value="Diguanylate_Cyclase"/>
</dbReference>